<dbReference type="RefSeq" id="WP_271219702.1">
    <property type="nucleotide sequence ID" value="NZ_BAAAVD010000049.1"/>
</dbReference>
<reference evidence="2" key="1">
    <citation type="journal article" date="2014" name="Int. J. Syst. Evol. Microbiol.">
        <title>Complete genome sequence of Corynebacterium casei LMG S-19264T (=DSM 44701T), isolated from a smear-ripened cheese.</title>
        <authorList>
            <consortium name="US DOE Joint Genome Institute (JGI-PGF)"/>
            <person name="Walter F."/>
            <person name="Albersmeier A."/>
            <person name="Kalinowski J."/>
            <person name="Ruckert C."/>
        </authorList>
    </citation>
    <scope>NUCLEOTIDE SEQUENCE</scope>
    <source>
        <strain evidence="2">VKM Ac-2007</strain>
    </source>
</reference>
<organism evidence="2 3">
    <name type="scientific">Streptosporangium carneum</name>
    <dbReference type="NCBI Taxonomy" id="47481"/>
    <lineage>
        <taxon>Bacteria</taxon>
        <taxon>Bacillati</taxon>
        <taxon>Actinomycetota</taxon>
        <taxon>Actinomycetes</taxon>
        <taxon>Streptosporangiales</taxon>
        <taxon>Streptosporangiaceae</taxon>
        <taxon>Streptosporangium</taxon>
    </lineage>
</organism>
<evidence type="ECO:0000313" key="3">
    <source>
        <dbReference type="Proteomes" id="UP001143474"/>
    </source>
</evidence>
<name>A0A9W6I4L1_9ACTN</name>
<gene>
    <name evidence="2" type="ORF">GCM10017600_47230</name>
</gene>
<protein>
    <recommendedName>
        <fullName evidence="4">Sensor domain-containing protein</fullName>
    </recommendedName>
</protein>
<keyword evidence="1" id="KW-0732">Signal</keyword>
<proteinExistence type="predicted"/>
<dbReference type="AlphaFoldDB" id="A0A9W6I4L1"/>
<keyword evidence="3" id="KW-1185">Reference proteome</keyword>
<feature type="signal peptide" evidence="1">
    <location>
        <begin position="1"/>
        <end position="23"/>
    </location>
</feature>
<evidence type="ECO:0000313" key="2">
    <source>
        <dbReference type="EMBL" id="GLK11316.1"/>
    </source>
</evidence>
<reference evidence="2" key="2">
    <citation type="submission" date="2023-01" db="EMBL/GenBank/DDBJ databases">
        <authorList>
            <person name="Sun Q."/>
            <person name="Evtushenko L."/>
        </authorList>
    </citation>
    <scope>NUCLEOTIDE SEQUENCE</scope>
    <source>
        <strain evidence="2">VKM Ac-2007</strain>
    </source>
</reference>
<dbReference type="Proteomes" id="UP001143474">
    <property type="component" value="Unassembled WGS sequence"/>
</dbReference>
<dbReference type="EMBL" id="BSEV01000011">
    <property type="protein sequence ID" value="GLK11316.1"/>
    <property type="molecule type" value="Genomic_DNA"/>
</dbReference>
<feature type="chain" id="PRO_5040782741" description="Sensor domain-containing protein" evidence="1">
    <location>
        <begin position="24"/>
        <end position="207"/>
    </location>
</feature>
<evidence type="ECO:0008006" key="4">
    <source>
        <dbReference type="Google" id="ProtNLM"/>
    </source>
</evidence>
<comment type="caution">
    <text evidence="2">The sequence shown here is derived from an EMBL/GenBank/DDBJ whole genome shotgun (WGS) entry which is preliminary data.</text>
</comment>
<accession>A0A9W6I4L1</accession>
<sequence>MKKILTVCALAGVTVIVTPPALAATSAGALPKGFLLYEKAAENRNAAPGWSVSQSKDAKFAVNPCQKASLAVAGRTAARTVSHIAVSDQRWEQVILYSTAKAARQALAAVRKALPVCPPFRTSQTAYKYSGAAVALGDEGLAVTGQLYQAGKAAVGGERAIVARRGNALVVYSRAAEWGAPDRGDFARQTKDARRMLAKICQVASCS</sequence>
<evidence type="ECO:0000256" key="1">
    <source>
        <dbReference type="SAM" id="SignalP"/>
    </source>
</evidence>